<dbReference type="SUPFAM" id="SSF116726">
    <property type="entry name" value="TrkA C-terminal domain-like"/>
    <property type="match status" value="1"/>
</dbReference>
<dbReference type="STRING" id="930152.SAMN05216565_101739"/>
<feature type="domain" description="RCK N-terminal" evidence="1">
    <location>
        <begin position="2"/>
        <end position="118"/>
    </location>
</feature>
<evidence type="ECO:0000259" key="2">
    <source>
        <dbReference type="PROSITE" id="PS51202"/>
    </source>
</evidence>
<organism evidence="3 4">
    <name type="scientific">Litchfieldia salsa</name>
    <dbReference type="NCBI Taxonomy" id="930152"/>
    <lineage>
        <taxon>Bacteria</taxon>
        <taxon>Bacillati</taxon>
        <taxon>Bacillota</taxon>
        <taxon>Bacilli</taxon>
        <taxon>Bacillales</taxon>
        <taxon>Bacillaceae</taxon>
        <taxon>Litchfieldia</taxon>
    </lineage>
</organism>
<evidence type="ECO:0000313" key="4">
    <source>
        <dbReference type="Proteomes" id="UP000199159"/>
    </source>
</evidence>
<dbReference type="PANTHER" id="PTHR43833">
    <property type="entry name" value="POTASSIUM CHANNEL PROTEIN 2-RELATED-RELATED"/>
    <property type="match status" value="1"/>
</dbReference>
<evidence type="ECO:0000313" key="3">
    <source>
        <dbReference type="EMBL" id="SDP16016.1"/>
    </source>
</evidence>
<dbReference type="Gene3D" id="3.40.50.720">
    <property type="entry name" value="NAD(P)-binding Rossmann-like Domain"/>
    <property type="match status" value="1"/>
</dbReference>
<dbReference type="InterPro" id="IPR050721">
    <property type="entry name" value="Trk_Ktr_HKT_K-transport"/>
</dbReference>
<dbReference type="EMBL" id="FNJU01000001">
    <property type="protein sequence ID" value="SDP16016.1"/>
    <property type="molecule type" value="Genomic_DNA"/>
</dbReference>
<name>A0A1H0QH07_9BACI</name>
<reference evidence="4" key="1">
    <citation type="submission" date="2016-10" db="EMBL/GenBank/DDBJ databases">
        <authorList>
            <person name="Varghese N."/>
            <person name="Submissions S."/>
        </authorList>
    </citation>
    <scope>NUCLEOTIDE SEQUENCE [LARGE SCALE GENOMIC DNA]</scope>
    <source>
        <strain evidence="4">IBRC-M10078</strain>
    </source>
</reference>
<keyword evidence="4" id="KW-1185">Reference proteome</keyword>
<dbReference type="AlphaFoldDB" id="A0A1H0QH07"/>
<dbReference type="SUPFAM" id="SSF51735">
    <property type="entry name" value="NAD(P)-binding Rossmann-fold domains"/>
    <property type="match status" value="1"/>
</dbReference>
<evidence type="ECO:0000259" key="1">
    <source>
        <dbReference type="PROSITE" id="PS51201"/>
    </source>
</evidence>
<dbReference type="Pfam" id="PF02254">
    <property type="entry name" value="TrkA_N"/>
    <property type="match status" value="1"/>
</dbReference>
<gene>
    <name evidence="3" type="ORF">SAMN05216565_101739</name>
</gene>
<dbReference type="GO" id="GO:0008324">
    <property type="term" value="F:monoatomic cation transmembrane transporter activity"/>
    <property type="evidence" value="ECO:0007669"/>
    <property type="project" value="InterPro"/>
</dbReference>
<protein>
    <submittedName>
        <fullName evidence="3">Trk system potassium uptake protein TrkA</fullName>
    </submittedName>
</protein>
<dbReference type="Gene3D" id="3.30.70.1450">
    <property type="entry name" value="Regulator of K+ conductance, C-terminal domain"/>
    <property type="match status" value="1"/>
</dbReference>
<dbReference type="OrthoDB" id="9776294at2"/>
<dbReference type="Pfam" id="PF02080">
    <property type="entry name" value="TrkA_C"/>
    <property type="match status" value="1"/>
</dbReference>
<dbReference type="InterPro" id="IPR003148">
    <property type="entry name" value="RCK_N"/>
</dbReference>
<dbReference type="InterPro" id="IPR006037">
    <property type="entry name" value="RCK_C"/>
</dbReference>
<dbReference type="RefSeq" id="WP_090849973.1">
    <property type="nucleotide sequence ID" value="NZ_FNJU01000001.1"/>
</dbReference>
<dbReference type="GO" id="GO:0006813">
    <property type="term" value="P:potassium ion transport"/>
    <property type="evidence" value="ECO:0007669"/>
    <property type="project" value="InterPro"/>
</dbReference>
<accession>A0A1H0QH07</accession>
<feature type="domain" description="RCK C-terminal" evidence="2">
    <location>
        <begin position="135"/>
        <end position="218"/>
    </location>
</feature>
<dbReference type="PROSITE" id="PS51202">
    <property type="entry name" value="RCK_C"/>
    <property type="match status" value="1"/>
</dbReference>
<dbReference type="InterPro" id="IPR036291">
    <property type="entry name" value="NAD(P)-bd_dom_sf"/>
</dbReference>
<proteinExistence type="predicted"/>
<dbReference type="Proteomes" id="UP000199159">
    <property type="component" value="Unassembled WGS sequence"/>
</dbReference>
<dbReference type="InterPro" id="IPR036721">
    <property type="entry name" value="RCK_C_sf"/>
</dbReference>
<sequence>MRKQFAVLGLGHFGGSLVKEFYEMGVEVLAVDKDEEKVNTYAQFSTHAVLANTMDENILKQIGIKNVDHVFVSLGENIESSILTTLLLKELGVKQVWVKAINTYHQKVLEKIGADRVIHPERDMAKRIAHHIVSEKLVDYIELSKEYSIVEIIASDKIHNKTLEELSISHKFGCNIVGIQTNEEIKISPKPDEIINKGDILIMIGKNTDLTRFEEIGV</sequence>
<dbReference type="PROSITE" id="PS51201">
    <property type="entry name" value="RCK_N"/>
    <property type="match status" value="1"/>
</dbReference>
<dbReference type="PANTHER" id="PTHR43833:SF7">
    <property type="entry name" value="KTR SYSTEM POTASSIUM UPTAKE PROTEIN C"/>
    <property type="match status" value="1"/>
</dbReference>